<keyword evidence="3" id="KW-1185">Reference proteome</keyword>
<evidence type="ECO:0000313" key="2">
    <source>
        <dbReference type="EMBL" id="KAJ0211244.1"/>
    </source>
</evidence>
<evidence type="ECO:0008006" key="4">
    <source>
        <dbReference type="Google" id="ProtNLM"/>
    </source>
</evidence>
<comment type="caution">
    <text evidence="2">The sequence shown here is derived from an EMBL/GenBank/DDBJ whole genome shotgun (WGS) entry which is preliminary data.</text>
</comment>
<feature type="region of interest" description="Disordered" evidence="1">
    <location>
        <begin position="66"/>
        <end position="93"/>
    </location>
</feature>
<organism evidence="2 3">
    <name type="scientific">Lactuca sativa</name>
    <name type="common">Garden lettuce</name>
    <dbReference type="NCBI Taxonomy" id="4236"/>
    <lineage>
        <taxon>Eukaryota</taxon>
        <taxon>Viridiplantae</taxon>
        <taxon>Streptophyta</taxon>
        <taxon>Embryophyta</taxon>
        <taxon>Tracheophyta</taxon>
        <taxon>Spermatophyta</taxon>
        <taxon>Magnoliopsida</taxon>
        <taxon>eudicotyledons</taxon>
        <taxon>Gunneridae</taxon>
        <taxon>Pentapetalae</taxon>
        <taxon>asterids</taxon>
        <taxon>campanulids</taxon>
        <taxon>Asterales</taxon>
        <taxon>Asteraceae</taxon>
        <taxon>Cichorioideae</taxon>
        <taxon>Cichorieae</taxon>
        <taxon>Lactucinae</taxon>
        <taxon>Lactuca</taxon>
    </lineage>
</organism>
<feature type="compositionally biased region" description="Low complexity" evidence="1">
    <location>
        <begin position="160"/>
        <end position="180"/>
    </location>
</feature>
<evidence type="ECO:0000256" key="1">
    <source>
        <dbReference type="SAM" id="MobiDB-lite"/>
    </source>
</evidence>
<accession>A0A9R1VTK4</accession>
<proteinExistence type="predicted"/>
<dbReference type="EMBL" id="NBSK02000004">
    <property type="protein sequence ID" value="KAJ0211244.1"/>
    <property type="molecule type" value="Genomic_DNA"/>
</dbReference>
<reference evidence="2 3" key="1">
    <citation type="journal article" date="2017" name="Nat. Commun.">
        <title>Genome assembly with in vitro proximity ligation data and whole-genome triplication in lettuce.</title>
        <authorList>
            <person name="Reyes-Chin-Wo S."/>
            <person name="Wang Z."/>
            <person name="Yang X."/>
            <person name="Kozik A."/>
            <person name="Arikit S."/>
            <person name="Song C."/>
            <person name="Xia L."/>
            <person name="Froenicke L."/>
            <person name="Lavelle D.O."/>
            <person name="Truco M.J."/>
            <person name="Xia R."/>
            <person name="Zhu S."/>
            <person name="Xu C."/>
            <person name="Xu H."/>
            <person name="Xu X."/>
            <person name="Cox K."/>
            <person name="Korf I."/>
            <person name="Meyers B.C."/>
            <person name="Michelmore R.W."/>
        </authorList>
    </citation>
    <scope>NUCLEOTIDE SEQUENCE [LARGE SCALE GENOMIC DNA]</scope>
    <source>
        <strain evidence="3">cv. Salinas</strain>
        <tissue evidence="2">Seedlings</tissue>
    </source>
</reference>
<dbReference type="AlphaFoldDB" id="A0A9R1VTK4"/>
<feature type="compositionally biased region" description="Basic residues" evidence="1">
    <location>
        <begin position="76"/>
        <end position="88"/>
    </location>
</feature>
<evidence type="ECO:0000313" key="3">
    <source>
        <dbReference type="Proteomes" id="UP000235145"/>
    </source>
</evidence>
<protein>
    <recommendedName>
        <fullName evidence="4">CCHC-type domain-containing protein</fullName>
    </recommendedName>
</protein>
<dbReference type="Proteomes" id="UP000235145">
    <property type="component" value="Unassembled WGS sequence"/>
</dbReference>
<sequence length="232" mass="26019">MPFHRNNRHTHEAPLLKMDLTTFQVAVTAVVTAAMAQLNANNTNRGGDSVNNTSQSNDHGNQRVIAYQGTQNPKLKNSKRASGNKRKGQSTQGYLKKQLVITVNSDMTTTTPTLGRTYAGSLPQCNKYSFHHHGICREIHCTSCNRKGHTAKYCRTYPPQNQQQGNNNNRNNNTNNSGNNADHKVHHFHGSHSKILRCLFLHNFMQLSKFKGDSNSIMVCDQKRGKIHLSIL</sequence>
<feature type="region of interest" description="Disordered" evidence="1">
    <location>
        <begin position="155"/>
        <end position="183"/>
    </location>
</feature>
<name>A0A9R1VTK4_LACSA</name>
<gene>
    <name evidence="2" type="ORF">LSAT_V11C400217610</name>
</gene>